<comment type="caution">
    <text evidence="2">The sequence shown here is derived from an EMBL/GenBank/DDBJ whole genome shotgun (WGS) entry which is preliminary data.</text>
</comment>
<proteinExistence type="predicted"/>
<dbReference type="AlphaFoldDB" id="A0AAD1XTH2"/>
<evidence type="ECO:0000313" key="2">
    <source>
        <dbReference type="EMBL" id="CAI2378301.1"/>
    </source>
</evidence>
<gene>
    <name evidence="2" type="ORF">ECRASSUSDP1_LOCUS19696</name>
</gene>
<reference evidence="2" key="1">
    <citation type="submission" date="2023-07" db="EMBL/GenBank/DDBJ databases">
        <authorList>
            <consortium name="AG Swart"/>
            <person name="Singh M."/>
            <person name="Singh A."/>
            <person name="Seah K."/>
            <person name="Emmerich C."/>
        </authorList>
    </citation>
    <scope>NUCLEOTIDE SEQUENCE</scope>
    <source>
        <strain evidence="2">DP1</strain>
    </source>
</reference>
<evidence type="ECO:0000313" key="3">
    <source>
        <dbReference type="Proteomes" id="UP001295684"/>
    </source>
</evidence>
<keyword evidence="3" id="KW-1185">Reference proteome</keyword>
<sequence>MNIQKETNELNHSHKPLDNRDSYSFKPTTMFNRETNLSNTDIAMSFGSGYLGNDKSIREVDVDEGL</sequence>
<protein>
    <submittedName>
        <fullName evidence="2">Uncharacterized protein</fullName>
    </submittedName>
</protein>
<dbReference type="Proteomes" id="UP001295684">
    <property type="component" value="Unassembled WGS sequence"/>
</dbReference>
<organism evidence="2 3">
    <name type="scientific">Euplotes crassus</name>
    <dbReference type="NCBI Taxonomy" id="5936"/>
    <lineage>
        <taxon>Eukaryota</taxon>
        <taxon>Sar</taxon>
        <taxon>Alveolata</taxon>
        <taxon>Ciliophora</taxon>
        <taxon>Intramacronucleata</taxon>
        <taxon>Spirotrichea</taxon>
        <taxon>Hypotrichia</taxon>
        <taxon>Euplotida</taxon>
        <taxon>Euplotidae</taxon>
        <taxon>Moneuplotes</taxon>
    </lineage>
</organism>
<feature type="compositionally biased region" description="Basic and acidic residues" evidence="1">
    <location>
        <begin position="1"/>
        <end position="23"/>
    </location>
</feature>
<feature type="region of interest" description="Disordered" evidence="1">
    <location>
        <begin position="1"/>
        <end position="26"/>
    </location>
</feature>
<evidence type="ECO:0000256" key="1">
    <source>
        <dbReference type="SAM" id="MobiDB-lite"/>
    </source>
</evidence>
<dbReference type="EMBL" id="CAMPGE010020013">
    <property type="protein sequence ID" value="CAI2378301.1"/>
    <property type="molecule type" value="Genomic_DNA"/>
</dbReference>
<accession>A0AAD1XTH2</accession>
<name>A0AAD1XTH2_EUPCR</name>